<proteinExistence type="predicted"/>
<evidence type="ECO:0000256" key="1">
    <source>
        <dbReference type="SAM" id="MobiDB-lite"/>
    </source>
</evidence>
<protein>
    <submittedName>
        <fullName evidence="2">Uncharacterized protein</fullName>
    </submittedName>
</protein>
<keyword evidence="3" id="KW-1185">Reference proteome</keyword>
<evidence type="ECO:0000313" key="2">
    <source>
        <dbReference type="EMBL" id="ONK58098.1"/>
    </source>
</evidence>
<dbReference type="EMBL" id="CM007389">
    <property type="protein sequence ID" value="ONK58098.1"/>
    <property type="molecule type" value="Genomic_DNA"/>
</dbReference>
<gene>
    <name evidence="2" type="ORF">A4U43_C09F8090</name>
</gene>
<organism evidence="2 3">
    <name type="scientific">Asparagus officinalis</name>
    <name type="common">Garden asparagus</name>
    <dbReference type="NCBI Taxonomy" id="4686"/>
    <lineage>
        <taxon>Eukaryota</taxon>
        <taxon>Viridiplantae</taxon>
        <taxon>Streptophyta</taxon>
        <taxon>Embryophyta</taxon>
        <taxon>Tracheophyta</taxon>
        <taxon>Spermatophyta</taxon>
        <taxon>Magnoliopsida</taxon>
        <taxon>Liliopsida</taxon>
        <taxon>Asparagales</taxon>
        <taxon>Asparagaceae</taxon>
        <taxon>Asparagoideae</taxon>
        <taxon>Asparagus</taxon>
    </lineage>
</organism>
<feature type="region of interest" description="Disordered" evidence="1">
    <location>
        <begin position="19"/>
        <end position="92"/>
    </location>
</feature>
<dbReference type="AlphaFoldDB" id="A0A5P1E6B3"/>
<accession>A0A5P1E6B3</accession>
<evidence type="ECO:0000313" key="3">
    <source>
        <dbReference type="Proteomes" id="UP000243459"/>
    </source>
</evidence>
<name>A0A5P1E6B3_ASPOF</name>
<dbReference type="Proteomes" id="UP000243459">
    <property type="component" value="Chromosome 9"/>
</dbReference>
<dbReference type="Gramene" id="ONK58098">
    <property type="protein sequence ID" value="ONK58098"/>
    <property type="gene ID" value="A4U43_C09F8090"/>
</dbReference>
<reference evidence="3" key="1">
    <citation type="journal article" date="2017" name="Nat. Commun.">
        <title>The asparagus genome sheds light on the origin and evolution of a young Y chromosome.</title>
        <authorList>
            <person name="Harkess A."/>
            <person name="Zhou J."/>
            <person name="Xu C."/>
            <person name="Bowers J.E."/>
            <person name="Van der Hulst R."/>
            <person name="Ayyampalayam S."/>
            <person name="Mercati F."/>
            <person name="Riccardi P."/>
            <person name="McKain M.R."/>
            <person name="Kakrana A."/>
            <person name="Tang H."/>
            <person name="Ray J."/>
            <person name="Groenendijk J."/>
            <person name="Arikit S."/>
            <person name="Mathioni S.M."/>
            <person name="Nakano M."/>
            <person name="Shan H."/>
            <person name="Telgmann-Rauber A."/>
            <person name="Kanno A."/>
            <person name="Yue Z."/>
            <person name="Chen H."/>
            <person name="Li W."/>
            <person name="Chen Y."/>
            <person name="Xu X."/>
            <person name="Zhang Y."/>
            <person name="Luo S."/>
            <person name="Chen H."/>
            <person name="Gao J."/>
            <person name="Mao Z."/>
            <person name="Pires J.C."/>
            <person name="Luo M."/>
            <person name="Kudrna D."/>
            <person name="Wing R.A."/>
            <person name="Meyers B.C."/>
            <person name="Yi K."/>
            <person name="Kong H."/>
            <person name="Lavrijsen P."/>
            <person name="Sunseri F."/>
            <person name="Falavigna A."/>
            <person name="Ye Y."/>
            <person name="Leebens-Mack J.H."/>
            <person name="Chen G."/>
        </authorList>
    </citation>
    <scope>NUCLEOTIDE SEQUENCE [LARGE SCALE GENOMIC DNA]</scope>
    <source>
        <strain evidence="3">cv. DH0086</strain>
    </source>
</reference>
<feature type="compositionally biased region" description="Gly residues" evidence="1">
    <location>
        <begin position="58"/>
        <end position="73"/>
    </location>
</feature>
<sequence length="92" mass="10681">MEVKETKMNGRERRKWKWNGCQRRERGDAEEERGGYMDWKEAWMEEEDGDGHKEEEGSGGMDNVGGGWRWVGDGGEDDIQPKVPLKLSQPRL</sequence>
<feature type="compositionally biased region" description="Basic and acidic residues" evidence="1">
    <location>
        <begin position="22"/>
        <end position="43"/>
    </location>
</feature>